<evidence type="ECO:0000313" key="4">
    <source>
        <dbReference type="Proteomes" id="UP000054270"/>
    </source>
</evidence>
<dbReference type="SUPFAM" id="SSF144232">
    <property type="entry name" value="HIT/MYND zinc finger-like"/>
    <property type="match status" value="1"/>
</dbReference>
<feature type="non-terminal residue" evidence="3">
    <location>
        <position position="1"/>
    </location>
</feature>
<dbReference type="PANTHER" id="PTHR15555">
    <property type="entry name" value="ZINC FINGER HIT DOMAIN CONTAINING PROTEIN 2 PROTEIN FON -RELATED"/>
    <property type="match status" value="1"/>
</dbReference>
<keyword evidence="1" id="KW-0862">Zinc</keyword>
<gene>
    <name evidence="3" type="ORF">HYPSUDRAFT_129816</name>
</gene>
<dbReference type="Proteomes" id="UP000054270">
    <property type="component" value="Unassembled WGS sequence"/>
</dbReference>
<dbReference type="PANTHER" id="PTHR15555:SF0">
    <property type="entry name" value="ZINC FINGER HIT DOMAIN-CONTAINING PROTEIN 2"/>
    <property type="match status" value="1"/>
</dbReference>
<dbReference type="Gene3D" id="3.30.60.190">
    <property type="match status" value="1"/>
</dbReference>
<proteinExistence type="predicted"/>
<dbReference type="PROSITE" id="PS51083">
    <property type="entry name" value="ZF_HIT"/>
    <property type="match status" value="1"/>
</dbReference>
<evidence type="ECO:0000256" key="1">
    <source>
        <dbReference type="PROSITE-ProRule" id="PRU00453"/>
    </source>
</evidence>
<dbReference type="Pfam" id="PF04438">
    <property type="entry name" value="zf-HIT"/>
    <property type="match status" value="1"/>
</dbReference>
<evidence type="ECO:0000313" key="3">
    <source>
        <dbReference type="EMBL" id="KJA28166.1"/>
    </source>
</evidence>
<dbReference type="CDD" id="cd23024">
    <property type="entry name" value="zf-HIT_ZNHIT2-3"/>
    <property type="match status" value="1"/>
</dbReference>
<dbReference type="STRING" id="945553.A0A0D2PI80"/>
<dbReference type="AlphaFoldDB" id="A0A0D2PI80"/>
<name>A0A0D2PI80_HYPSF</name>
<organism evidence="3 4">
    <name type="scientific">Hypholoma sublateritium (strain FD-334 SS-4)</name>
    <dbReference type="NCBI Taxonomy" id="945553"/>
    <lineage>
        <taxon>Eukaryota</taxon>
        <taxon>Fungi</taxon>
        <taxon>Dikarya</taxon>
        <taxon>Basidiomycota</taxon>
        <taxon>Agaricomycotina</taxon>
        <taxon>Agaricomycetes</taxon>
        <taxon>Agaricomycetidae</taxon>
        <taxon>Agaricales</taxon>
        <taxon>Agaricineae</taxon>
        <taxon>Strophariaceae</taxon>
        <taxon>Hypholoma</taxon>
    </lineage>
</organism>
<keyword evidence="4" id="KW-1185">Reference proteome</keyword>
<keyword evidence="1" id="KW-0863">Zinc-finger</keyword>
<protein>
    <recommendedName>
        <fullName evidence="2">HIT-type domain-containing protein</fullName>
    </recommendedName>
</protein>
<reference evidence="4" key="1">
    <citation type="submission" date="2014-04" db="EMBL/GenBank/DDBJ databases">
        <title>Evolutionary Origins and Diversification of the Mycorrhizal Mutualists.</title>
        <authorList>
            <consortium name="DOE Joint Genome Institute"/>
            <consortium name="Mycorrhizal Genomics Consortium"/>
            <person name="Kohler A."/>
            <person name="Kuo A."/>
            <person name="Nagy L.G."/>
            <person name="Floudas D."/>
            <person name="Copeland A."/>
            <person name="Barry K.W."/>
            <person name="Cichocki N."/>
            <person name="Veneault-Fourrey C."/>
            <person name="LaButti K."/>
            <person name="Lindquist E.A."/>
            <person name="Lipzen A."/>
            <person name="Lundell T."/>
            <person name="Morin E."/>
            <person name="Murat C."/>
            <person name="Riley R."/>
            <person name="Ohm R."/>
            <person name="Sun H."/>
            <person name="Tunlid A."/>
            <person name="Henrissat B."/>
            <person name="Grigoriev I.V."/>
            <person name="Hibbett D.S."/>
            <person name="Martin F."/>
        </authorList>
    </citation>
    <scope>NUCLEOTIDE SEQUENCE [LARGE SCALE GENOMIC DNA]</scope>
    <source>
        <strain evidence="4">FD-334 SS-4</strain>
    </source>
</reference>
<accession>A0A0D2PI80</accession>
<evidence type="ECO:0000259" key="2">
    <source>
        <dbReference type="PROSITE" id="PS51083"/>
    </source>
</evidence>
<keyword evidence="1" id="KW-0479">Metal-binding</keyword>
<feature type="domain" description="HIT-type" evidence="2">
    <location>
        <begin position="1"/>
        <end position="31"/>
    </location>
</feature>
<dbReference type="OrthoDB" id="18412at2759"/>
<dbReference type="OMA" id="AVITDIW"/>
<dbReference type="EMBL" id="KN817522">
    <property type="protein sequence ID" value="KJA28166.1"/>
    <property type="molecule type" value="Genomic_DNA"/>
</dbReference>
<dbReference type="GO" id="GO:0008270">
    <property type="term" value="F:zinc ion binding"/>
    <property type="evidence" value="ECO:0007669"/>
    <property type="project" value="UniProtKB-UniRule"/>
</dbReference>
<sequence length="380" mass="42987">CRRQFAKYTCPTCNVPYCSLTCFRSQAHNQCSEGFYKKEIEIDIHAGPSKSLKERQQMMDLLKNFEEGVSANEPLQEEEEGDDENLAKRLGDVNLESTSSEELWAMLTPAERSKFIKVFDDPTSELAQQLLSSEHLEKEIQEPWWEAPNIDEDGGEDAVQNPGPGRQYGDRPTFMDIPELMLKPFAMEHPFIYNICAICISYAYITRHLGTSPLSILHRENPDYHEARRLISQMVPFLTDRKSTLVYPNLPAVITDIWSRFDLGLMTSDLFSLLLRDSSRLVKPLLVTQVACVATDATVSEKPISAAHPHSMSILVLSDLFSIFANGQADTPQDKPKGPKHNHVCHKLLFYAAHILSTPTVILNSMADEISVRAKEYRVL</sequence>
<dbReference type="InterPro" id="IPR039646">
    <property type="entry name" value="ZNHIT2"/>
</dbReference>
<dbReference type="InterPro" id="IPR007529">
    <property type="entry name" value="Znf_HIT"/>
</dbReference>